<evidence type="ECO:0000256" key="1">
    <source>
        <dbReference type="SAM" id="MobiDB-lite"/>
    </source>
</evidence>
<name>A0A2I0IDI8_PUNGR</name>
<gene>
    <name evidence="2" type="ORF">CRG98_037733</name>
</gene>
<dbReference type="Proteomes" id="UP000233551">
    <property type="component" value="Unassembled WGS sequence"/>
</dbReference>
<dbReference type="AlphaFoldDB" id="A0A2I0IDI8"/>
<accession>A0A2I0IDI8</accession>
<feature type="compositionally biased region" description="Acidic residues" evidence="1">
    <location>
        <begin position="145"/>
        <end position="161"/>
    </location>
</feature>
<organism evidence="2 3">
    <name type="scientific">Punica granatum</name>
    <name type="common">Pomegranate</name>
    <dbReference type="NCBI Taxonomy" id="22663"/>
    <lineage>
        <taxon>Eukaryota</taxon>
        <taxon>Viridiplantae</taxon>
        <taxon>Streptophyta</taxon>
        <taxon>Embryophyta</taxon>
        <taxon>Tracheophyta</taxon>
        <taxon>Spermatophyta</taxon>
        <taxon>Magnoliopsida</taxon>
        <taxon>eudicotyledons</taxon>
        <taxon>Gunneridae</taxon>
        <taxon>Pentapetalae</taxon>
        <taxon>rosids</taxon>
        <taxon>malvids</taxon>
        <taxon>Myrtales</taxon>
        <taxon>Lythraceae</taxon>
        <taxon>Punica</taxon>
    </lineage>
</organism>
<dbReference type="EMBL" id="PGOL01003267">
    <property type="protein sequence ID" value="PKI41863.1"/>
    <property type="molecule type" value="Genomic_DNA"/>
</dbReference>
<protein>
    <submittedName>
        <fullName evidence="2">Uncharacterized protein</fullName>
    </submittedName>
</protein>
<sequence length="375" mass="43379">MQLKLNSIGSFLSITKLTCKRKASVRAYSELSEEAVGDAGDAKEGVRDAEESVRDANRDVPLVDVQDDFEYVNLHMEVLRIEDDKAWDEGSELNEDEGSKLNDTNNDMTNDVDLVDVNVALQESIRHGKRGSHSSEIRELHVDVTSEEGDWEAEDRGDESDGFQSIDSGDEGGSASRLPEFRRERDLQNPKFVIEKRFCTRHLWKNLCRVDTIKKGKELKDLLWATAKATYPAEFRKHMELLRIQDEKPWEWLQDKPPSQWSKFHFREYPKSDILLNNHCECFNSDLIPWFASYLQEKRRRTYESVPEPPSASPHLYRSEFIQSNVTQLLIDWILRLLPNHLPRLLMVNLSLSLLGCPSHQQIHLLHLLQDLLAK</sequence>
<proteinExistence type="predicted"/>
<reference evidence="2 3" key="1">
    <citation type="submission" date="2017-11" db="EMBL/GenBank/DDBJ databases">
        <title>De-novo sequencing of pomegranate (Punica granatum L.) genome.</title>
        <authorList>
            <person name="Akparov Z."/>
            <person name="Amiraslanov A."/>
            <person name="Hajiyeva S."/>
            <person name="Abbasov M."/>
            <person name="Kaur K."/>
            <person name="Hamwieh A."/>
            <person name="Solovyev V."/>
            <person name="Salamov A."/>
            <person name="Braich B."/>
            <person name="Kosarev P."/>
            <person name="Mahmoud A."/>
            <person name="Hajiyev E."/>
            <person name="Babayeva S."/>
            <person name="Izzatullayeva V."/>
            <person name="Mammadov A."/>
            <person name="Mammadov A."/>
            <person name="Sharifova S."/>
            <person name="Ojaghi J."/>
            <person name="Eynullazada K."/>
            <person name="Bayramov B."/>
            <person name="Abdulazimova A."/>
            <person name="Shahmuradov I."/>
        </authorList>
    </citation>
    <scope>NUCLEOTIDE SEQUENCE [LARGE SCALE GENOMIC DNA]</scope>
    <source>
        <strain evidence="3">cv. AG2017</strain>
        <tissue evidence="2">Leaf</tissue>
    </source>
</reference>
<feature type="region of interest" description="Disordered" evidence="1">
    <location>
        <begin position="89"/>
        <end position="109"/>
    </location>
</feature>
<dbReference type="PANTHER" id="PTHR31973:SF187">
    <property type="entry name" value="MUTATOR TRANSPOSASE MUDRA PROTEIN"/>
    <property type="match status" value="1"/>
</dbReference>
<evidence type="ECO:0000313" key="2">
    <source>
        <dbReference type="EMBL" id="PKI41863.1"/>
    </source>
</evidence>
<feature type="region of interest" description="Disordered" evidence="1">
    <location>
        <begin position="143"/>
        <end position="181"/>
    </location>
</feature>
<comment type="caution">
    <text evidence="2">The sequence shown here is derived from an EMBL/GenBank/DDBJ whole genome shotgun (WGS) entry which is preliminary data.</text>
</comment>
<dbReference type="PANTHER" id="PTHR31973">
    <property type="entry name" value="POLYPROTEIN, PUTATIVE-RELATED"/>
    <property type="match status" value="1"/>
</dbReference>
<evidence type="ECO:0000313" key="3">
    <source>
        <dbReference type="Proteomes" id="UP000233551"/>
    </source>
</evidence>
<keyword evidence="3" id="KW-1185">Reference proteome</keyword>